<dbReference type="Proteomes" id="UP000799538">
    <property type="component" value="Unassembled WGS sequence"/>
</dbReference>
<dbReference type="AlphaFoldDB" id="A0A6A6GKY4"/>
<organism evidence="1 2">
    <name type="scientific">Elsinoe ampelina</name>
    <dbReference type="NCBI Taxonomy" id="302913"/>
    <lineage>
        <taxon>Eukaryota</taxon>
        <taxon>Fungi</taxon>
        <taxon>Dikarya</taxon>
        <taxon>Ascomycota</taxon>
        <taxon>Pezizomycotina</taxon>
        <taxon>Dothideomycetes</taxon>
        <taxon>Dothideomycetidae</taxon>
        <taxon>Myriangiales</taxon>
        <taxon>Elsinoaceae</taxon>
        <taxon>Elsinoe</taxon>
    </lineage>
</organism>
<protein>
    <submittedName>
        <fullName evidence="1">Uncharacterized protein</fullName>
    </submittedName>
</protein>
<keyword evidence="2" id="KW-1185">Reference proteome</keyword>
<proteinExistence type="predicted"/>
<evidence type="ECO:0000313" key="2">
    <source>
        <dbReference type="Proteomes" id="UP000799538"/>
    </source>
</evidence>
<accession>A0A6A6GKY4</accession>
<name>A0A6A6GKY4_9PEZI</name>
<sequence>MSLQRPTIGRRYRRPYSSACTPDRTELLPPFASLIVATTITCGALPAMADPAGDVPE</sequence>
<gene>
    <name evidence="1" type="ORF">BDZ85DRAFT_256159</name>
</gene>
<evidence type="ECO:0000313" key="1">
    <source>
        <dbReference type="EMBL" id="KAF2226434.1"/>
    </source>
</evidence>
<dbReference type="EMBL" id="ML992502">
    <property type="protein sequence ID" value="KAF2226434.1"/>
    <property type="molecule type" value="Genomic_DNA"/>
</dbReference>
<reference evidence="2" key="1">
    <citation type="journal article" date="2020" name="Stud. Mycol.">
        <title>101 Dothideomycetes genomes: A test case for predicting lifestyles and emergence of pathogens.</title>
        <authorList>
            <person name="Haridas S."/>
            <person name="Albert R."/>
            <person name="Binder M."/>
            <person name="Bloem J."/>
            <person name="LaButti K."/>
            <person name="Salamov A."/>
            <person name="Andreopoulos B."/>
            <person name="Baker S."/>
            <person name="Barry K."/>
            <person name="Bills G."/>
            <person name="Bluhm B."/>
            <person name="Cannon C."/>
            <person name="Castanera R."/>
            <person name="Culley D."/>
            <person name="Daum C."/>
            <person name="Ezra D."/>
            <person name="Gonzalez J."/>
            <person name="Henrissat B."/>
            <person name="Kuo A."/>
            <person name="Liang C."/>
            <person name="Lipzen A."/>
            <person name="Lutzoni F."/>
            <person name="Magnuson J."/>
            <person name="Mondo S."/>
            <person name="Nolan M."/>
            <person name="Ohm R."/>
            <person name="Pangilinan J."/>
            <person name="Park H.-J."/>
            <person name="Ramirez L."/>
            <person name="Alfaro M."/>
            <person name="Sun H."/>
            <person name="Tritt A."/>
            <person name="Yoshinaga Y."/>
            <person name="Zwiers L.-H."/>
            <person name="Turgeon B."/>
            <person name="Goodwin S."/>
            <person name="Spatafora J."/>
            <person name="Crous P."/>
            <person name="Grigoriev I."/>
        </authorList>
    </citation>
    <scope>NUCLEOTIDE SEQUENCE [LARGE SCALE GENOMIC DNA]</scope>
    <source>
        <strain evidence="2">CECT 20119</strain>
    </source>
</reference>